<gene>
    <name evidence="5" type="ORF">SAMN02745226_01821</name>
</gene>
<dbReference type="Gene3D" id="1.10.10.10">
    <property type="entry name" value="Winged helix-like DNA-binding domain superfamily/Winged helix DNA-binding domain"/>
    <property type="match status" value="1"/>
</dbReference>
<accession>A0A1M7TCA2</accession>
<dbReference type="GO" id="GO:0003700">
    <property type="term" value="F:DNA-binding transcription factor activity"/>
    <property type="evidence" value="ECO:0007669"/>
    <property type="project" value="InterPro"/>
</dbReference>
<dbReference type="Pfam" id="PF01022">
    <property type="entry name" value="HTH_5"/>
    <property type="match status" value="1"/>
</dbReference>
<evidence type="ECO:0000313" key="6">
    <source>
        <dbReference type="Proteomes" id="UP000184207"/>
    </source>
</evidence>
<dbReference type="STRING" id="1121883.SAMN02745226_01821"/>
<evidence type="ECO:0000256" key="2">
    <source>
        <dbReference type="ARBA" id="ARBA00023125"/>
    </source>
</evidence>
<dbReference type="InterPro" id="IPR001845">
    <property type="entry name" value="HTH_ArsR_DNA-bd_dom"/>
</dbReference>
<dbReference type="GO" id="GO:0003677">
    <property type="term" value="F:DNA binding"/>
    <property type="evidence" value="ECO:0007669"/>
    <property type="project" value="UniProtKB-KW"/>
</dbReference>
<dbReference type="AlphaFoldDB" id="A0A1M7TCA2"/>
<dbReference type="SMART" id="SM00418">
    <property type="entry name" value="HTH_ARSR"/>
    <property type="match status" value="1"/>
</dbReference>
<keyword evidence="6" id="KW-1185">Reference proteome</keyword>
<feature type="domain" description="HTH arsR-type" evidence="4">
    <location>
        <begin position="5"/>
        <end position="99"/>
    </location>
</feature>
<dbReference type="InterPro" id="IPR036388">
    <property type="entry name" value="WH-like_DNA-bd_sf"/>
</dbReference>
<dbReference type="PANTHER" id="PTHR43132:SF6">
    <property type="entry name" value="HTH-TYPE TRANSCRIPTIONAL REPRESSOR CZRA"/>
    <property type="match status" value="1"/>
</dbReference>
<dbReference type="EMBL" id="FRDJ01000013">
    <property type="protein sequence ID" value="SHN68316.1"/>
    <property type="molecule type" value="Genomic_DNA"/>
</dbReference>
<organism evidence="5 6">
    <name type="scientific">Fervidobacterium gondwanense DSM 13020</name>
    <dbReference type="NCBI Taxonomy" id="1121883"/>
    <lineage>
        <taxon>Bacteria</taxon>
        <taxon>Thermotogati</taxon>
        <taxon>Thermotogota</taxon>
        <taxon>Thermotogae</taxon>
        <taxon>Thermotogales</taxon>
        <taxon>Fervidobacteriaceae</taxon>
        <taxon>Fervidobacterium</taxon>
    </lineage>
</organism>
<dbReference type="InterPro" id="IPR011991">
    <property type="entry name" value="ArsR-like_HTH"/>
</dbReference>
<dbReference type="InterPro" id="IPR051011">
    <property type="entry name" value="Metal_resp_trans_reg"/>
</dbReference>
<evidence type="ECO:0000256" key="3">
    <source>
        <dbReference type="ARBA" id="ARBA00023163"/>
    </source>
</evidence>
<evidence type="ECO:0000256" key="1">
    <source>
        <dbReference type="ARBA" id="ARBA00023015"/>
    </source>
</evidence>
<dbReference type="PROSITE" id="PS50987">
    <property type="entry name" value="HTH_ARSR_2"/>
    <property type="match status" value="1"/>
</dbReference>
<dbReference type="CDD" id="cd00090">
    <property type="entry name" value="HTH_ARSR"/>
    <property type="match status" value="1"/>
</dbReference>
<sequence length="102" mass="11887">MGLLKNEELLRHVAEFFNVLSDETRLKIINSLMDDEKTVSEIVLTVGISQSAVSHQLRLLRQFGIVKYRKVGKYVYYSIDDEHVEKVINQAFEHIEHKNAKE</sequence>
<keyword evidence="2" id="KW-0238">DNA-binding</keyword>
<dbReference type="InterPro" id="IPR036390">
    <property type="entry name" value="WH_DNA-bd_sf"/>
</dbReference>
<proteinExistence type="predicted"/>
<protein>
    <submittedName>
        <fullName evidence="5">Transcriptional regulator, ArsR family</fullName>
    </submittedName>
</protein>
<evidence type="ECO:0000313" key="5">
    <source>
        <dbReference type="EMBL" id="SHN68316.1"/>
    </source>
</evidence>
<dbReference type="SUPFAM" id="SSF46785">
    <property type="entry name" value="Winged helix' DNA-binding domain"/>
    <property type="match status" value="1"/>
</dbReference>
<keyword evidence="3" id="KW-0804">Transcription</keyword>
<name>A0A1M7TCA2_FERGO</name>
<evidence type="ECO:0000259" key="4">
    <source>
        <dbReference type="PROSITE" id="PS50987"/>
    </source>
</evidence>
<reference evidence="6" key="1">
    <citation type="submission" date="2016-12" db="EMBL/GenBank/DDBJ databases">
        <authorList>
            <person name="Varghese N."/>
            <person name="Submissions S."/>
        </authorList>
    </citation>
    <scope>NUCLEOTIDE SEQUENCE [LARGE SCALE GENOMIC DNA]</scope>
    <source>
        <strain evidence="6">DSM 13020</strain>
    </source>
</reference>
<dbReference type="Proteomes" id="UP000184207">
    <property type="component" value="Unassembled WGS sequence"/>
</dbReference>
<dbReference type="NCBIfam" id="NF033788">
    <property type="entry name" value="HTH_metalloreg"/>
    <property type="match status" value="1"/>
</dbReference>
<keyword evidence="1" id="KW-0805">Transcription regulation</keyword>
<dbReference type="PRINTS" id="PR00778">
    <property type="entry name" value="HTHARSR"/>
</dbReference>
<dbReference type="PANTHER" id="PTHR43132">
    <property type="entry name" value="ARSENICAL RESISTANCE OPERON REPRESSOR ARSR-RELATED"/>
    <property type="match status" value="1"/>
</dbReference>